<dbReference type="InterPro" id="IPR038369">
    <property type="entry name" value="SpoVAD_sf"/>
</dbReference>
<keyword evidence="2" id="KW-1185">Reference proteome</keyword>
<sequence length="338" mass="35608">MPKRQGKYTLLLPSKPSIIGSAAVAGKKEKEGPMGTYFDLCFQDTTLGEESWEKAEARMQTEAVNLAIQKAGLTNAAIQYIFAGDLLNQCISSSFGLRGLGIPFLGQYGACSTMAQTISLAALLVDCGAANHCAAVTSSHFCSAERQFRFPLEYGGQRTPTAQWTATASGSAILGAHQTDTPFVAAMTIGKITDLGIKDAANMGAAMAPAAMQTLLDFLNDTHTTPDDYDLILTGDLGSVGAALLKELLTKEGVSLSSNYNDCGILIYDAQKQDVHAGGSGCGCSAAIVCSYLFQKMREGAFRNVLFLGTGALMSPTSSQQGESIPGIAHLLQFRMPS</sequence>
<dbReference type="Proteomes" id="UP000651482">
    <property type="component" value="Unassembled WGS sequence"/>
</dbReference>
<dbReference type="SUPFAM" id="SSF53901">
    <property type="entry name" value="Thiolase-like"/>
    <property type="match status" value="1"/>
</dbReference>
<dbReference type="EMBL" id="JACRSN010000005">
    <property type="protein sequence ID" value="MBC8533378.1"/>
    <property type="molecule type" value="Genomic_DNA"/>
</dbReference>
<dbReference type="NCBIfam" id="TIGR02845">
    <property type="entry name" value="spore_V_AD"/>
    <property type="match status" value="1"/>
</dbReference>
<dbReference type="Pfam" id="PF07451">
    <property type="entry name" value="SpoVAD"/>
    <property type="match status" value="1"/>
</dbReference>
<dbReference type="AlphaFoldDB" id="A0A926D7Y4"/>
<accession>A0A926D7Y4</accession>
<dbReference type="PIRSF" id="PIRSF011570">
    <property type="entry name" value="SpoVAD"/>
    <property type="match status" value="1"/>
</dbReference>
<gene>
    <name evidence="1" type="primary">spoVAD</name>
    <name evidence="1" type="ORF">IAG03_05030</name>
</gene>
<name>A0A926D7Y4_9FIRM</name>
<evidence type="ECO:0000313" key="1">
    <source>
        <dbReference type="EMBL" id="MBC8533378.1"/>
    </source>
</evidence>
<dbReference type="NCBIfam" id="NF006160">
    <property type="entry name" value="PRK08304.1"/>
    <property type="match status" value="1"/>
</dbReference>
<dbReference type="InterPro" id="IPR016039">
    <property type="entry name" value="Thiolase-like"/>
</dbReference>
<dbReference type="GO" id="GO:0016746">
    <property type="term" value="F:acyltransferase activity"/>
    <property type="evidence" value="ECO:0007669"/>
    <property type="project" value="InterPro"/>
</dbReference>
<dbReference type="InterPro" id="IPR010894">
    <property type="entry name" value="SpoVAD"/>
</dbReference>
<dbReference type="Gene3D" id="3.40.47.40">
    <property type="entry name" value="Stage V sporulation protein AD"/>
    <property type="match status" value="1"/>
</dbReference>
<comment type="caution">
    <text evidence="1">The sequence shown here is derived from an EMBL/GenBank/DDBJ whole genome shotgun (WGS) entry which is preliminary data.</text>
</comment>
<dbReference type="RefSeq" id="WP_249318734.1">
    <property type="nucleotide sequence ID" value="NZ_JACRSN010000005.1"/>
</dbReference>
<proteinExistence type="predicted"/>
<reference evidence="1" key="1">
    <citation type="submission" date="2020-08" db="EMBL/GenBank/DDBJ databases">
        <title>Genome public.</title>
        <authorList>
            <person name="Liu C."/>
            <person name="Sun Q."/>
        </authorList>
    </citation>
    <scope>NUCLEOTIDE SEQUENCE</scope>
    <source>
        <strain evidence="1">NSJ-40</strain>
    </source>
</reference>
<protein>
    <submittedName>
        <fullName evidence="1">Stage V sporulation protein AD</fullName>
    </submittedName>
</protein>
<evidence type="ECO:0000313" key="2">
    <source>
        <dbReference type="Proteomes" id="UP000651482"/>
    </source>
</evidence>
<organism evidence="1 2">
    <name type="scientific">Yeguia hominis</name>
    <dbReference type="NCBI Taxonomy" id="2763662"/>
    <lineage>
        <taxon>Bacteria</taxon>
        <taxon>Bacillati</taxon>
        <taxon>Bacillota</taxon>
        <taxon>Clostridia</taxon>
        <taxon>Eubacteriales</taxon>
        <taxon>Yeguiaceae</taxon>
        <taxon>Yeguia</taxon>
    </lineage>
</organism>